<dbReference type="EMBL" id="GAIX01009346">
    <property type="protein sequence ID" value="JAA83214.1"/>
    <property type="molecule type" value="Transcribed_RNA"/>
</dbReference>
<evidence type="ECO:0000313" key="1">
    <source>
        <dbReference type="EMBL" id="JAA83214.1"/>
    </source>
</evidence>
<reference evidence="1" key="1">
    <citation type="journal article" date="2013" name="BMC Genomics">
        <title>Unscrambling butterfly oogenesis.</title>
        <authorList>
            <person name="Carter J.M."/>
            <person name="Baker S.C."/>
            <person name="Pink R."/>
            <person name="Carter D.R."/>
            <person name="Collins A."/>
            <person name="Tomlin J."/>
            <person name="Gibbs M."/>
            <person name="Breuker C.J."/>
        </authorList>
    </citation>
    <scope>NUCLEOTIDE SEQUENCE</scope>
    <source>
        <tissue evidence="1">Ovary</tissue>
    </source>
</reference>
<dbReference type="AlphaFoldDB" id="S4P0F8"/>
<sequence length="118" mass="13573">MLYSIISVSRSHCAANASSLIREGIQSVDTRRCSKWTRAQFLARPGNRTPDFVNRIWKCLSLNQRNKTYILLNYDYCKSTRIVIILIKLSTHAARCALSLTMCHNYYTMTLRSFGTCV</sequence>
<accession>S4P0F8</accession>
<protein>
    <submittedName>
        <fullName evidence="1">Uncharacterized protein</fullName>
    </submittedName>
</protein>
<organism evidence="1">
    <name type="scientific">Pararge aegeria</name>
    <name type="common">speckled wood butterfly</name>
    <dbReference type="NCBI Taxonomy" id="116150"/>
    <lineage>
        <taxon>Eukaryota</taxon>
        <taxon>Metazoa</taxon>
        <taxon>Ecdysozoa</taxon>
        <taxon>Arthropoda</taxon>
        <taxon>Hexapoda</taxon>
        <taxon>Insecta</taxon>
        <taxon>Pterygota</taxon>
        <taxon>Neoptera</taxon>
        <taxon>Endopterygota</taxon>
        <taxon>Lepidoptera</taxon>
        <taxon>Glossata</taxon>
        <taxon>Ditrysia</taxon>
        <taxon>Papilionoidea</taxon>
        <taxon>Nymphalidae</taxon>
        <taxon>Satyrinae</taxon>
        <taxon>Satyrini</taxon>
        <taxon>Parargina</taxon>
        <taxon>Pararge</taxon>
    </lineage>
</organism>
<name>S4P0F8_9NEOP</name>
<reference evidence="1" key="2">
    <citation type="submission" date="2013-05" db="EMBL/GenBank/DDBJ databases">
        <authorList>
            <person name="Carter J.-M."/>
            <person name="Baker S.C."/>
            <person name="Pink R."/>
            <person name="Carter D.R.F."/>
            <person name="Collins A."/>
            <person name="Tomlin J."/>
            <person name="Gibbs M."/>
            <person name="Breuker C.J."/>
        </authorList>
    </citation>
    <scope>NUCLEOTIDE SEQUENCE</scope>
    <source>
        <tissue evidence="1">Ovary</tissue>
    </source>
</reference>
<proteinExistence type="predicted"/>